<keyword evidence="1" id="KW-0812">Transmembrane</keyword>
<sequence length="45" mass="5177">MNPGIFQDFLAIVSELTLLFLGISFVIYLTVSLEKSWFWRLSPPS</sequence>
<dbReference type="AlphaFoldDB" id="A0A150L7A6"/>
<name>A0A150L7A6_9BACI</name>
<evidence type="ECO:0000256" key="1">
    <source>
        <dbReference type="SAM" id="Phobius"/>
    </source>
</evidence>
<evidence type="ECO:0000313" key="3">
    <source>
        <dbReference type="Proteomes" id="UP000075683"/>
    </source>
</evidence>
<dbReference type="EMBL" id="LQYT01000147">
    <property type="protein sequence ID" value="KYD07592.1"/>
    <property type="molecule type" value="Genomic_DNA"/>
</dbReference>
<evidence type="ECO:0000313" key="2">
    <source>
        <dbReference type="EMBL" id="KYD07592.1"/>
    </source>
</evidence>
<comment type="caution">
    <text evidence="2">The sequence shown here is derived from an EMBL/GenBank/DDBJ whole genome shotgun (WGS) entry which is preliminary data.</text>
</comment>
<keyword evidence="1" id="KW-0472">Membrane</keyword>
<dbReference type="STRING" id="301148.B4135_4273"/>
<reference evidence="2 3" key="1">
    <citation type="submission" date="2016-01" db="EMBL/GenBank/DDBJ databases">
        <title>Draft Genome Sequences of Seven Thermophilic Sporeformers Isolated from Foods.</title>
        <authorList>
            <person name="Berendsen E.M."/>
            <person name="Wells-Bennik M.H."/>
            <person name="Krawcyk A.O."/>
            <person name="De Jong A."/>
            <person name="Holsappel S."/>
            <person name="Eijlander R.T."/>
            <person name="Kuipers O.P."/>
        </authorList>
    </citation>
    <scope>NUCLEOTIDE SEQUENCE [LARGE SCALE GENOMIC DNA]</scope>
    <source>
        <strain evidence="2 3">B4135</strain>
    </source>
</reference>
<organism evidence="2 3">
    <name type="scientific">Caldibacillus debilis</name>
    <dbReference type="NCBI Taxonomy" id="301148"/>
    <lineage>
        <taxon>Bacteria</taxon>
        <taxon>Bacillati</taxon>
        <taxon>Bacillota</taxon>
        <taxon>Bacilli</taxon>
        <taxon>Bacillales</taxon>
        <taxon>Bacillaceae</taxon>
        <taxon>Caldibacillus</taxon>
    </lineage>
</organism>
<protein>
    <submittedName>
        <fullName evidence="2">Uncharacterized protein</fullName>
    </submittedName>
</protein>
<dbReference type="Proteomes" id="UP000075683">
    <property type="component" value="Unassembled WGS sequence"/>
</dbReference>
<keyword evidence="1" id="KW-1133">Transmembrane helix</keyword>
<feature type="transmembrane region" description="Helical" evidence="1">
    <location>
        <begin position="12"/>
        <end position="31"/>
    </location>
</feature>
<proteinExistence type="predicted"/>
<accession>A0A150L7A6</accession>
<gene>
    <name evidence="2" type="ORF">B4135_4273</name>
</gene>